<accession>A0ABS7EIY5</accession>
<evidence type="ECO:0000313" key="4">
    <source>
        <dbReference type="EMBL" id="MBW8192312.1"/>
    </source>
</evidence>
<proteinExistence type="inferred from homology"/>
<evidence type="ECO:0000259" key="3">
    <source>
        <dbReference type="PROSITE" id="PS51087"/>
    </source>
</evidence>
<feature type="domain" description="ApaG" evidence="3">
    <location>
        <begin position="3"/>
        <end position="127"/>
    </location>
</feature>
<dbReference type="RefSeq" id="WP_220104936.1">
    <property type="nucleotide sequence ID" value="NZ_JAHZSS010000021.1"/>
</dbReference>
<dbReference type="InterPro" id="IPR036767">
    <property type="entry name" value="ApaG_sf"/>
</dbReference>
<evidence type="ECO:0000313" key="5">
    <source>
        <dbReference type="Proteomes" id="UP001166251"/>
    </source>
</evidence>
<evidence type="ECO:0000256" key="2">
    <source>
        <dbReference type="HAMAP-Rule" id="MF_00791"/>
    </source>
</evidence>
<protein>
    <recommendedName>
        <fullName evidence="1 2">Protein ApaG</fullName>
    </recommendedName>
</protein>
<dbReference type="PROSITE" id="PS51087">
    <property type="entry name" value="APAG"/>
    <property type="match status" value="1"/>
</dbReference>
<dbReference type="InterPro" id="IPR007474">
    <property type="entry name" value="ApaG_domain"/>
</dbReference>
<comment type="caution">
    <text evidence="4">The sequence shown here is derived from an EMBL/GenBank/DDBJ whole genome shotgun (WGS) entry which is preliminary data.</text>
</comment>
<dbReference type="InterPro" id="IPR023065">
    <property type="entry name" value="Uncharacterised_ApaG"/>
</dbReference>
<dbReference type="Pfam" id="PF04379">
    <property type="entry name" value="DUF525"/>
    <property type="match status" value="1"/>
</dbReference>
<name>A0ABS7EIY5_9GAMM</name>
<dbReference type="PANTHER" id="PTHR14289">
    <property type="entry name" value="F-BOX ONLY PROTEIN 3"/>
    <property type="match status" value="1"/>
</dbReference>
<dbReference type="Gene3D" id="2.60.40.1470">
    <property type="entry name" value="ApaG domain"/>
    <property type="match status" value="1"/>
</dbReference>
<dbReference type="PANTHER" id="PTHR14289:SF16">
    <property type="entry name" value="POLYMERASE DELTA-INTERACTING PROTEIN 2"/>
    <property type="match status" value="1"/>
</dbReference>
<reference evidence="4" key="1">
    <citation type="submission" date="2021-07" db="EMBL/GenBank/DDBJ databases">
        <title>Neiella marina sp. nov., isolated from the intestinal content of sea cucumber Apostichopus japonicus.</title>
        <authorList>
            <person name="Bai X."/>
        </authorList>
    </citation>
    <scope>NUCLEOTIDE SEQUENCE</scope>
    <source>
        <strain evidence="4">126</strain>
    </source>
</reference>
<evidence type="ECO:0000256" key="1">
    <source>
        <dbReference type="ARBA" id="ARBA00017693"/>
    </source>
</evidence>
<dbReference type="HAMAP" id="MF_00791">
    <property type="entry name" value="ApaG"/>
    <property type="match status" value="1"/>
</dbReference>
<dbReference type="NCBIfam" id="NF003967">
    <property type="entry name" value="PRK05461.1"/>
    <property type="match status" value="1"/>
</dbReference>
<keyword evidence="5" id="KW-1185">Reference proteome</keyword>
<dbReference type="SUPFAM" id="SSF110069">
    <property type="entry name" value="ApaG-like"/>
    <property type="match status" value="1"/>
</dbReference>
<dbReference type="Proteomes" id="UP001166251">
    <property type="component" value="Unassembled WGS sequence"/>
</dbReference>
<sequence length="127" mass="13871">MTKTLSDSISIKVEVSYLERQSLPDQDHYLFAYNITITNHGDEPAKLMTRHWQITNGDGEVNTVDGPGVVGKQPDIASGEQFAYTSSAVIETAVGTMHGHYTFCSQSGTVFDVPIPAFRLASPNTLH</sequence>
<gene>
    <name evidence="2 4" type="primary">apaG</name>
    <name evidence="4" type="ORF">K0504_14840</name>
</gene>
<dbReference type="EMBL" id="JAHZSS010000021">
    <property type="protein sequence ID" value="MBW8192312.1"/>
    <property type="molecule type" value="Genomic_DNA"/>
</dbReference>
<organism evidence="4 5">
    <name type="scientific">Neiella holothuriorum</name>
    <dbReference type="NCBI Taxonomy" id="2870530"/>
    <lineage>
        <taxon>Bacteria</taxon>
        <taxon>Pseudomonadati</taxon>
        <taxon>Pseudomonadota</taxon>
        <taxon>Gammaproteobacteria</taxon>
        <taxon>Alteromonadales</taxon>
        <taxon>Echinimonadaceae</taxon>
        <taxon>Neiella</taxon>
    </lineage>
</organism>